<organism evidence="1 2">
    <name type="scientific">Tenacibaculum vairaonense</name>
    <dbReference type="NCBI Taxonomy" id="3137860"/>
    <lineage>
        <taxon>Bacteria</taxon>
        <taxon>Pseudomonadati</taxon>
        <taxon>Bacteroidota</taxon>
        <taxon>Flavobacteriia</taxon>
        <taxon>Flavobacteriales</taxon>
        <taxon>Flavobacteriaceae</taxon>
        <taxon>Tenacibaculum</taxon>
    </lineage>
</organism>
<evidence type="ECO:0008006" key="3">
    <source>
        <dbReference type="Google" id="ProtNLM"/>
    </source>
</evidence>
<dbReference type="SUPFAM" id="SSF53756">
    <property type="entry name" value="UDP-Glycosyltransferase/glycogen phosphorylase"/>
    <property type="match status" value="1"/>
</dbReference>
<accession>A0ABP1F8Z0</accession>
<protein>
    <recommendedName>
        <fullName evidence="3">Mannosyltransferase</fullName>
    </recommendedName>
</protein>
<gene>
    <name evidence="1" type="ORF">T190115A13A_100125</name>
</gene>
<evidence type="ECO:0000313" key="2">
    <source>
        <dbReference type="Proteomes" id="UP001497602"/>
    </source>
</evidence>
<comment type="caution">
    <text evidence="1">The sequence shown here is derived from an EMBL/GenBank/DDBJ whole genome shotgun (WGS) entry which is preliminary data.</text>
</comment>
<evidence type="ECO:0000313" key="1">
    <source>
        <dbReference type="EMBL" id="CAL2104837.1"/>
    </source>
</evidence>
<proteinExistence type="predicted"/>
<dbReference type="Proteomes" id="UP001497602">
    <property type="component" value="Unassembled WGS sequence"/>
</dbReference>
<keyword evidence="2" id="KW-1185">Reference proteome</keyword>
<reference evidence="1 2" key="1">
    <citation type="submission" date="2024-05" db="EMBL/GenBank/DDBJ databases">
        <authorList>
            <person name="Duchaud E."/>
        </authorList>
    </citation>
    <scope>NUCLEOTIDE SEQUENCE [LARGE SCALE GENOMIC DNA]</scope>
    <source>
        <strain evidence="1">Ena-SAMPLE-TAB-13-05-2024-13:56:06:370-140305</strain>
    </source>
</reference>
<dbReference type="RefSeq" id="WP_348736522.1">
    <property type="nucleotide sequence ID" value="NZ_CAXJRC010000001.1"/>
</dbReference>
<sequence>MSKNLHIISFDNPYPPKYGGVIDVFYKIKVLSELGIDIQLHVFATKNTQSDIEVTKYCSQVFYYKRNNPLSALFSRLPYRIKSRTSATLLQRLSENPFPIIYEGLHCCESLPFVTNNKTYVRTHNIEHTYFYSLAKSEKNMFKKCFFYVEGYKLKLFEKHLHKALGIFSIAPHEQDYFHQVYGNKSIYIPAFHEATTNNMLPRNKEFVLYHGDLRVSDNIKAAHFLIDVYKESPFKLIIASSNKESSILNKIKKYANISFKNIPTQKDLNILFKQAHINTLITFQKTGIKLKLLNSLYKGRFVIANTPMIEDTGLENLCKLANTKEQILQQTALLLTKEFTIDEIENRHKTLTSLSPKESAKKIIQTIFQE</sequence>
<dbReference type="EMBL" id="CAXJRC010000001">
    <property type="protein sequence ID" value="CAL2104837.1"/>
    <property type="molecule type" value="Genomic_DNA"/>
</dbReference>
<name>A0ABP1F8Z0_9FLAO</name>